<dbReference type="Pfam" id="PF14535">
    <property type="entry name" value="AMP-binding_C_2"/>
    <property type="match status" value="1"/>
</dbReference>
<proteinExistence type="inferred from homology"/>
<evidence type="ECO:0000313" key="15">
    <source>
        <dbReference type="Proteomes" id="UP000184088"/>
    </source>
</evidence>
<dbReference type="Gene3D" id="3.40.50.12780">
    <property type="entry name" value="N-terminal domain of ligase-like"/>
    <property type="match status" value="1"/>
</dbReference>
<evidence type="ECO:0000256" key="11">
    <source>
        <dbReference type="PIRNR" id="PIRNR006444"/>
    </source>
</evidence>
<dbReference type="InterPro" id="IPR028154">
    <property type="entry name" value="AMP-dep_Lig_C"/>
</dbReference>
<evidence type="ECO:0000256" key="4">
    <source>
        <dbReference type="ARBA" id="ARBA00022598"/>
    </source>
</evidence>
<evidence type="ECO:0000259" key="13">
    <source>
        <dbReference type="Pfam" id="PF14535"/>
    </source>
</evidence>
<dbReference type="Proteomes" id="UP000184088">
    <property type="component" value="Unassembled WGS sequence"/>
</dbReference>
<keyword evidence="2" id="KW-0596">Phosphopantetheine</keyword>
<dbReference type="InterPro" id="IPR042099">
    <property type="entry name" value="ANL_N_sf"/>
</dbReference>
<comment type="subunit">
    <text evidence="1">Monomer.</text>
</comment>
<comment type="function">
    <text evidence="11">Catalyzes the activation of phenylacetic acid (PA) to phenylacetyl-CoA (PA-CoA).</text>
</comment>
<reference evidence="14 15" key="1">
    <citation type="submission" date="2016-11" db="EMBL/GenBank/DDBJ databases">
        <authorList>
            <person name="Jaros S."/>
            <person name="Januszkiewicz K."/>
            <person name="Wedrychowicz H."/>
        </authorList>
    </citation>
    <scope>NUCLEOTIDE SEQUENCE [LARGE SCALE GENOMIC DNA]</scope>
    <source>
        <strain evidence="14 15">DSM 17918</strain>
    </source>
</reference>
<dbReference type="STRING" id="1121256.SAMN02746089_00252"/>
<dbReference type="InterPro" id="IPR045851">
    <property type="entry name" value="AMP-bd_C_sf"/>
</dbReference>
<dbReference type="FunFam" id="3.40.50.12780:FF:000016">
    <property type="entry name" value="Phenylacetate-coenzyme A ligase"/>
    <property type="match status" value="1"/>
</dbReference>
<keyword evidence="5 11" id="KW-0547">Nucleotide-binding</keyword>
<dbReference type="RefSeq" id="WP_073341258.1">
    <property type="nucleotide sequence ID" value="NZ_FQVH01000001.1"/>
</dbReference>
<protein>
    <recommendedName>
        <fullName evidence="9 11">Phenylacetate-coenzyme A ligase</fullName>
        <ecNumber evidence="8 11">6.2.1.30</ecNumber>
    </recommendedName>
    <alternativeName>
        <fullName evidence="10 11">Phenylacetyl-CoA ligase</fullName>
    </alternativeName>
</protein>
<gene>
    <name evidence="14" type="ORF">SAMN02746089_00252</name>
</gene>
<sequence length="433" mass="48844">MIWSDNEKLSRSEIEYLQSERLRHLVNYVFERVPFYRRKFEEAGIKPSDIKSTKDIVKLPFTTKDDLRNNYPYGLFAVPMKEVVRIHASSGTTGRPTVVGYTRNDLNTWAELVARIATEAGVSDEDVAQIAFAYGLFTGAFGLHYGLERVGATVVPISSGNTERQINLMRDFGSTVLVSTPSYALYMAEVAEGMGVNPQELSLRLGLFGAEGSTEEMRAELEKRWGILATENYGLSEVMGPGVSGECIYKDGMHIAEDHFIVEVIDPESGEPLPYGQEGELVITPLTKEALPILRYRTRDITSINPEPCRCGRTLARMSKVKGRTDDMLIIRGVNVFPSQIEEVLLNIPEIGPHYQIIVRKNGYMDELEIDVEVLDSSLLERYAELERLREKIRHKLKVALLIDARVNLVEPRSLKRFEGKAKRVIDLRGDSR</sequence>
<dbReference type="CDD" id="cd05913">
    <property type="entry name" value="PaaK"/>
    <property type="match status" value="1"/>
</dbReference>
<name>A0A1M4T9U8_9THEO</name>
<dbReference type="EMBL" id="FQVH01000001">
    <property type="protein sequence ID" value="SHE41128.1"/>
    <property type="molecule type" value="Genomic_DNA"/>
</dbReference>
<dbReference type="EC" id="6.2.1.30" evidence="8 11"/>
<evidence type="ECO:0000256" key="10">
    <source>
        <dbReference type="ARBA" id="ARBA00075111"/>
    </source>
</evidence>
<evidence type="ECO:0000256" key="5">
    <source>
        <dbReference type="ARBA" id="ARBA00022741"/>
    </source>
</evidence>
<dbReference type="InterPro" id="IPR051414">
    <property type="entry name" value="Adenylate-forming_Reductase"/>
</dbReference>
<comment type="catalytic activity">
    <reaction evidence="11">
        <text>2-phenylacetate + ATP + CoA = phenylacetyl-CoA + AMP + diphosphate</text>
        <dbReference type="Rhea" id="RHEA:20956"/>
        <dbReference type="ChEBI" id="CHEBI:18401"/>
        <dbReference type="ChEBI" id="CHEBI:30616"/>
        <dbReference type="ChEBI" id="CHEBI:33019"/>
        <dbReference type="ChEBI" id="CHEBI:57287"/>
        <dbReference type="ChEBI" id="CHEBI:57390"/>
        <dbReference type="ChEBI" id="CHEBI:456215"/>
        <dbReference type="EC" id="6.2.1.30"/>
    </reaction>
</comment>
<dbReference type="PIRSF" id="PIRSF006444">
    <property type="entry name" value="PaaK"/>
    <property type="match status" value="1"/>
</dbReference>
<evidence type="ECO:0000256" key="8">
    <source>
        <dbReference type="ARBA" id="ARBA00066629"/>
    </source>
</evidence>
<evidence type="ECO:0000256" key="1">
    <source>
        <dbReference type="ARBA" id="ARBA00011245"/>
    </source>
</evidence>
<comment type="similarity">
    <text evidence="7 11">Belongs to the phenylacetyl-CoA ligase family.</text>
</comment>
<organism evidence="14 15">
    <name type="scientific">Caldanaerobius fijiensis DSM 17918</name>
    <dbReference type="NCBI Taxonomy" id="1121256"/>
    <lineage>
        <taxon>Bacteria</taxon>
        <taxon>Bacillati</taxon>
        <taxon>Bacillota</taxon>
        <taxon>Clostridia</taxon>
        <taxon>Thermoanaerobacterales</taxon>
        <taxon>Thermoanaerobacteraceae</taxon>
        <taxon>Caldanaerobius</taxon>
    </lineage>
</organism>
<dbReference type="PANTHER" id="PTHR43439">
    <property type="entry name" value="PHENYLACETATE-COENZYME A LIGASE"/>
    <property type="match status" value="1"/>
</dbReference>
<dbReference type="Gene3D" id="3.30.300.30">
    <property type="match status" value="1"/>
</dbReference>
<evidence type="ECO:0000256" key="9">
    <source>
        <dbReference type="ARBA" id="ARBA00068695"/>
    </source>
</evidence>
<keyword evidence="4 11" id="KW-0436">Ligase</keyword>
<dbReference type="GO" id="GO:0047475">
    <property type="term" value="F:phenylacetate-CoA ligase activity"/>
    <property type="evidence" value="ECO:0007669"/>
    <property type="project" value="UniProtKB-EC"/>
</dbReference>
<dbReference type="OrthoDB" id="580775at2"/>
<evidence type="ECO:0000256" key="3">
    <source>
        <dbReference type="ARBA" id="ARBA00022553"/>
    </source>
</evidence>
<dbReference type="GO" id="GO:0010124">
    <property type="term" value="P:phenylacetate catabolic process"/>
    <property type="evidence" value="ECO:0007669"/>
    <property type="project" value="UniProtKB-UniRule"/>
</dbReference>
<accession>A0A1M4T9U8</accession>
<keyword evidence="15" id="KW-1185">Reference proteome</keyword>
<evidence type="ECO:0000256" key="6">
    <source>
        <dbReference type="ARBA" id="ARBA00060591"/>
    </source>
</evidence>
<feature type="domain" description="AMP-dependent synthetase/ligase" evidence="12">
    <location>
        <begin position="81"/>
        <end position="283"/>
    </location>
</feature>
<dbReference type="SUPFAM" id="SSF56801">
    <property type="entry name" value="Acetyl-CoA synthetase-like"/>
    <property type="match status" value="1"/>
</dbReference>
<evidence type="ECO:0000259" key="12">
    <source>
        <dbReference type="Pfam" id="PF00501"/>
    </source>
</evidence>
<evidence type="ECO:0000256" key="2">
    <source>
        <dbReference type="ARBA" id="ARBA00022450"/>
    </source>
</evidence>
<evidence type="ECO:0000313" key="14">
    <source>
        <dbReference type="EMBL" id="SHE41128.1"/>
    </source>
</evidence>
<comment type="pathway">
    <text evidence="6 11">Aromatic compound metabolism; phenylacetate degradation.</text>
</comment>
<dbReference type="GO" id="GO:0000166">
    <property type="term" value="F:nucleotide binding"/>
    <property type="evidence" value="ECO:0007669"/>
    <property type="project" value="UniProtKB-KW"/>
</dbReference>
<dbReference type="InterPro" id="IPR000873">
    <property type="entry name" value="AMP-dep_synth/lig_dom"/>
</dbReference>
<dbReference type="AlphaFoldDB" id="A0A1M4T9U8"/>
<evidence type="ECO:0000256" key="7">
    <source>
        <dbReference type="ARBA" id="ARBA00061566"/>
    </source>
</evidence>
<dbReference type="PANTHER" id="PTHR43439:SF2">
    <property type="entry name" value="ENZYME, PUTATIVE (JCVI)-RELATED"/>
    <property type="match status" value="1"/>
</dbReference>
<feature type="domain" description="AMP-dependent ligase C-terminal" evidence="13">
    <location>
        <begin position="333"/>
        <end position="429"/>
    </location>
</feature>
<keyword evidence="3" id="KW-0597">Phosphoprotein</keyword>
<dbReference type="InterPro" id="IPR011880">
    <property type="entry name" value="PA_CoA_ligase"/>
</dbReference>
<dbReference type="UniPathway" id="UPA00930"/>
<dbReference type="Pfam" id="PF00501">
    <property type="entry name" value="AMP-binding"/>
    <property type="match status" value="1"/>
</dbReference>